<proteinExistence type="predicted"/>
<dbReference type="GO" id="GO:0005576">
    <property type="term" value="C:extracellular region"/>
    <property type="evidence" value="ECO:0007669"/>
    <property type="project" value="TreeGrafter"/>
</dbReference>
<evidence type="ECO:0000313" key="3">
    <source>
        <dbReference type="EMBL" id="RFU43235.1"/>
    </source>
</evidence>
<dbReference type="RefSeq" id="WP_117355882.1">
    <property type="nucleotide sequence ID" value="NZ_QURH01000039.1"/>
</dbReference>
<dbReference type="InterPro" id="IPR024516">
    <property type="entry name" value="Mce_C"/>
</dbReference>
<dbReference type="InterPro" id="IPR005693">
    <property type="entry name" value="Mce"/>
</dbReference>
<dbReference type="Pfam" id="PF02470">
    <property type="entry name" value="MlaD"/>
    <property type="match status" value="1"/>
</dbReference>
<dbReference type="PANTHER" id="PTHR33371">
    <property type="entry name" value="INTERMEMBRANE PHOSPHOLIPID TRANSPORT SYSTEM BINDING PROTEIN MLAD-RELATED"/>
    <property type="match status" value="1"/>
</dbReference>
<name>A0A372JT75_9ACTN</name>
<gene>
    <name evidence="3" type="ORF">DZF91_02275</name>
</gene>
<dbReference type="Proteomes" id="UP000261811">
    <property type="component" value="Unassembled WGS sequence"/>
</dbReference>
<dbReference type="NCBIfam" id="TIGR00996">
    <property type="entry name" value="Mtu_fam_mce"/>
    <property type="match status" value="1"/>
</dbReference>
<evidence type="ECO:0000259" key="2">
    <source>
        <dbReference type="Pfam" id="PF11887"/>
    </source>
</evidence>
<organism evidence="3 4">
    <name type="scientific">Actinomadura logoneensis</name>
    <dbReference type="NCBI Taxonomy" id="2293572"/>
    <lineage>
        <taxon>Bacteria</taxon>
        <taxon>Bacillati</taxon>
        <taxon>Actinomycetota</taxon>
        <taxon>Actinomycetes</taxon>
        <taxon>Streptosporangiales</taxon>
        <taxon>Thermomonosporaceae</taxon>
        <taxon>Actinomadura</taxon>
    </lineage>
</organism>
<evidence type="ECO:0000313" key="4">
    <source>
        <dbReference type="Proteomes" id="UP000261811"/>
    </source>
</evidence>
<sequence length="347" mass="37592">MSPRILPRVKPLRDRNPIPVAVVGLALILVAGLLAYRVDDLPVVGGGTTYKAYFTEAAGLKDGQEVRVAGVKVGKVTGVSLAGNKVKVTFRVKHTWVGDASTATIMIKTLLGSKYLALDPLGGRKQNPREPIPLSRTVAPYDVTAAFQDLGRTFQQVDSTKLAQSLTTISQTFENTPPQVRSALTGLSALSKTIASRDADLARLLAGTKQLSGTLAAQNAQFETLFKDGNLLLAELRNRREAIHRLLTGTRDLAQALLDLMERLKGPITPMLAHLDQVTDMLQRNQTNLDRAIRVAAPYTRMVVNSTGNGRWIDGYLCGTVPKEYLVNGRWQPPAVGCEPPHLTGGR</sequence>
<keyword evidence="4" id="KW-1185">Reference proteome</keyword>
<protein>
    <submittedName>
        <fullName evidence="3">MCE family protein</fullName>
    </submittedName>
</protein>
<dbReference type="InterPro" id="IPR052336">
    <property type="entry name" value="MlaD_Phospholipid_Transporter"/>
</dbReference>
<dbReference type="PANTHER" id="PTHR33371:SF18">
    <property type="entry name" value="MCE-FAMILY PROTEIN MCE3C"/>
    <property type="match status" value="1"/>
</dbReference>
<feature type="domain" description="Mammalian cell entry C-terminal" evidence="2">
    <location>
        <begin position="128"/>
        <end position="309"/>
    </location>
</feature>
<feature type="domain" description="Mce/MlaD" evidence="1">
    <location>
        <begin position="47"/>
        <end position="120"/>
    </location>
</feature>
<dbReference type="InterPro" id="IPR003399">
    <property type="entry name" value="Mce/MlaD"/>
</dbReference>
<accession>A0A372JT75</accession>
<comment type="caution">
    <text evidence="3">The sequence shown here is derived from an EMBL/GenBank/DDBJ whole genome shotgun (WGS) entry which is preliminary data.</text>
</comment>
<dbReference type="Pfam" id="PF11887">
    <property type="entry name" value="Mce4_CUP1"/>
    <property type="match status" value="1"/>
</dbReference>
<dbReference type="AlphaFoldDB" id="A0A372JT75"/>
<dbReference type="OrthoDB" id="5241191at2"/>
<dbReference type="EMBL" id="QURH01000039">
    <property type="protein sequence ID" value="RFU43235.1"/>
    <property type="molecule type" value="Genomic_DNA"/>
</dbReference>
<dbReference type="PRINTS" id="PR01782">
    <property type="entry name" value="MCEVIRFACTOR"/>
</dbReference>
<evidence type="ECO:0000259" key="1">
    <source>
        <dbReference type="Pfam" id="PF02470"/>
    </source>
</evidence>
<reference evidence="3 4" key="1">
    <citation type="submission" date="2018-08" db="EMBL/GenBank/DDBJ databases">
        <title>Actinomadura jelena sp. nov., a novel Actinomycete isolated from soil in Chad.</title>
        <authorList>
            <person name="Shi L."/>
        </authorList>
    </citation>
    <scope>NUCLEOTIDE SEQUENCE [LARGE SCALE GENOMIC DNA]</scope>
    <source>
        <strain evidence="3 4">NEAU-G17</strain>
    </source>
</reference>